<dbReference type="AlphaFoldDB" id="D6TE81"/>
<reference evidence="3 4" key="1">
    <citation type="journal article" date="2011" name="Stand. Genomic Sci.">
        <title>Non-contiguous finished genome sequence and contextual data of the filamentous soil bacterium Ktedonobacter racemifer type strain (SOSP1-21).</title>
        <authorList>
            <person name="Chang Y.J."/>
            <person name="Land M."/>
            <person name="Hauser L."/>
            <person name="Chertkov O."/>
            <person name="Del Rio T.G."/>
            <person name="Nolan M."/>
            <person name="Copeland A."/>
            <person name="Tice H."/>
            <person name="Cheng J.F."/>
            <person name="Lucas S."/>
            <person name="Han C."/>
            <person name="Goodwin L."/>
            <person name="Pitluck S."/>
            <person name="Ivanova N."/>
            <person name="Ovchinikova G."/>
            <person name="Pati A."/>
            <person name="Chen A."/>
            <person name="Palaniappan K."/>
            <person name="Mavromatis K."/>
            <person name="Liolios K."/>
            <person name="Brettin T."/>
            <person name="Fiebig A."/>
            <person name="Rohde M."/>
            <person name="Abt B."/>
            <person name="Goker M."/>
            <person name="Detter J.C."/>
            <person name="Woyke T."/>
            <person name="Bristow J."/>
            <person name="Eisen J.A."/>
            <person name="Markowitz V."/>
            <person name="Hugenholtz P."/>
            <person name="Kyrpides N.C."/>
            <person name="Klenk H.P."/>
            <person name="Lapidus A."/>
        </authorList>
    </citation>
    <scope>NUCLEOTIDE SEQUENCE [LARGE SCALE GENOMIC DNA]</scope>
    <source>
        <strain evidence="4">DSM 44963</strain>
    </source>
</reference>
<keyword evidence="2" id="KW-1133">Transmembrane helix</keyword>
<organism evidence="3 4">
    <name type="scientific">Ktedonobacter racemifer DSM 44963</name>
    <dbReference type="NCBI Taxonomy" id="485913"/>
    <lineage>
        <taxon>Bacteria</taxon>
        <taxon>Bacillati</taxon>
        <taxon>Chloroflexota</taxon>
        <taxon>Ktedonobacteria</taxon>
        <taxon>Ktedonobacterales</taxon>
        <taxon>Ktedonobacteraceae</taxon>
        <taxon>Ktedonobacter</taxon>
    </lineage>
</organism>
<feature type="compositionally biased region" description="Polar residues" evidence="1">
    <location>
        <begin position="359"/>
        <end position="370"/>
    </location>
</feature>
<evidence type="ECO:0000256" key="2">
    <source>
        <dbReference type="SAM" id="Phobius"/>
    </source>
</evidence>
<name>D6TE81_KTERA</name>
<evidence type="ECO:0000256" key="1">
    <source>
        <dbReference type="SAM" id="MobiDB-lite"/>
    </source>
</evidence>
<keyword evidence="2" id="KW-0472">Membrane</keyword>
<gene>
    <name evidence="3" type="ORF">Krac_9923</name>
</gene>
<dbReference type="Proteomes" id="UP000004508">
    <property type="component" value="Unassembled WGS sequence"/>
</dbReference>
<feature type="region of interest" description="Disordered" evidence="1">
    <location>
        <begin position="278"/>
        <end position="424"/>
    </location>
</feature>
<comment type="caution">
    <text evidence="3">The sequence shown here is derived from an EMBL/GenBank/DDBJ whole genome shotgun (WGS) entry which is preliminary data.</text>
</comment>
<proteinExistence type="predicted"/>
<dbReference type="EMBL" id="ADVG01000001">
    <property type="protein sequence ID" value="EFH88454.1"/>
    <property type="molecule type" value="Genomic_DNA"/>
</dbReference>
<dbReference type="RefSeq" id="WP_007904457.1">
    <property type="nucleotide sequence ID" value="NZ_ADVG01000001.1"/>
</dbReference>
<feature type="transmembrane region" description="Helical" evidence="2">
    <location>
        <begin position="68"/>
        <end position="91"/>
    </location>
</feature>
<sequence>MTTHQHTTAIGVFTERAQADRALETLHNAGFTDDMIGFIQRDLRNANTGRAATDAIEMPATADDKTGAAATGAVGGGILGGLLGAAAALVIPGIGPAIAGGILITTLGGAAIGAVAGGLIGALTNMGIPEDEARYYQQELEAGRTLVTVNAGDRYNEAVTILRGQGAYDVHAQPGSQQPIASTYDTQNAGSRYMTNEQRTYNRENYPVTNVEQPANAVDTSYTGSPVGAGAESYRINNPQEGEDFQRNNAGMYRKDMPPMQQGDVSQYRQFDDYTTHAPSIQQGSMNKPGYDNTTAQTPYDQRNMQTQPYSQNDPAYDQSAQQRYNQGMEQSETQSPYTQDQAGYGTNAAPGNDPYRVTDTTDTYNNPNADPNMAPRENYPYEERSDTTNNPGSNQPNNPQRRRELRPEEMRKENTPPPADNQY</sequence>
<feature type="compositionally biased region" description="Low complexity" evidence="1">
    <location>
        <begin position="390"/>
        <end position="400"/>
    </location>
</feature>
<dbReference type="PANTHER" id="PTHR36109">
    <property type="entry name" value="MEMBRANE PROTEIN-RELATED"/>
    <property type="match status" value="1"/>
</dbReference>
<dbReference type="InParanoid" id="D6TE81"/>
<feature type="compositionally biased region" description="Basic and acidic residues" evidence="1">
    <location>
        <begin position="402"/>
        <end position="415"/>
    </location>
</feature>
<keyword evidence="4" id="KW-1185">Reference proteome</keyword>
<feature type="region of interest" description="Disordered" evidence="1">
    <location>
        <begin position="216"/>
        <end position="265"/>
    </location>
</feature>
<dbReference type="PANTHER" id="PTHR36109:SF2">
    <property type="entry name" value="MEMBRANE PROTEIN"/>
    <property type="match status" value="1"/>
</dbReference>
<dbReference type="InterPro" id="IPR052948">
    <property type="entry name" value="Low_temp-induced_all0457"/>
</dbReference>
<feature type="transmembrane region" description="Helical" evidence="2">
    <location>
        <begin position="97"/>
        <end position="124"/>
    </location>
</feature>
<evidence type="ECO:0000313" key="4">
    <source>
        <dbReference type="Proteomes" id="UP000004508"/>
    </source>
</evidence>
<protein>
    <submittedName>
        <fullName evidence="3">Uncharacterized protein</fullName>
    </submittedName>
</protein>
<keyword evidence="2" id="KW-0812">Transmembrane</keyword>
<dbReference type="OrthoDB" id="165943at2"/>
<feature type="compositionally biased region" description="Polar residues" evidence="1">
    <location>
        <begin position="278"/>
        <end position="342"/>
    </location>
</feature>
<dbReference type="STRING" id="485913.Krac_9923"/>
<dbReference type="eggNOG" id="COG3861">
    <property type="taxonomic scope" value="Bacteria"/>
</dbReference>
<evidence type="ECO:0000313" key="3">
    <source>
        <dbReference type="EMBL" id="EFH88454.1"/>
    </source>
</evidence>
<accession>D6TE81</accession>